<dbReference type="Proteomes" id="UP000215450">
    <property type="component" value="Unassembled WGS sequence"/>
</dbReference>
<proteinExistence type="predicted"/>
<sequence length="367" mass="40263">MLFKKNHTFFGYGFFVWCVRFSFYLCFLDNGFCTRERFFDERECVDPNDFVAQLGGELSPANAASLLDMMNGAEITELLDDMNAPEETADEQAAESATEETTQVESKRQPETPPVIDENQVLRDEVAALKAQMAQWQQAQAQPKVEAEPPSVADKLPEAAANLAAESGLSEEELAALFGDFSEKELAKGIQKLIDLKVETRVMKSVDERFKSVNERLNQALSPLQQREQETAEKEHFAAILAAHPDADKIAASNELSNWVQAQPSFMRVAIEQVLKQGTAQEVVDVLTSFKQATAKPEITQPETAKAESAAADKGKANVPNTLSDIPAGRTQAVSGNEALVALPPAQLVERLSNMTPGQVDIFLNSL</sequence>
<feature type="region of interest" description="Disordered" evidence="1">
    <location>
        <begin position="298"/>
        <end position="328"/>
    </location>
</feature>
<reference evidence="2" key="1">
    <citation type="submission" date="2017-05" db="EMBL/GenBank/DDBJ databases">
        <authorList>
            <person name="Song R."/>
            <person name="Chenine A.L."/>
            <person name="Ruprecht R.M."/>
        </authorList>
    </citation>
    <scope>NUCLEOTIDE SEQUENCE</scope>
    <source>
        <strain evidence="2">Kingella_eburonensis</strain>
    </source>
</reference>
<organism evidence="2">
    <name type="scientific">Kingella negevensis</name>
    <dbReference type="NCBI Taxonomy" id="1522312"/>
    <lineage>
        <taxon>Bacteria</taxon>
        <taxon>Pseudomonadati</taxon>
        <taxon>Pseudomonadota</taxon>
        <taxon>Betaproteobacteria</taxon>
        <taxon>Neisseriales</taxon>
        <taxon>Neisseriaceae</taxon>
        <taxon>Kingella</taxon>
    </lineage>
</organism>
<evidence type="ECO:0000313" key="2">
    <source>
        <dbReference type="EMBL" id="SMQ13304.1"/>
    </source>
</evidence>
<dbReference type="AlphaFoldDB" id="A0A238HIK2"/>
<protein>
    <submittedName>
        <fullName evidence="2">Uncharacterized protein</fullName>
    </submittedName>
</protein>
<evidence type="ECO:0000313" key="4">
    <source>
        <dbReference type="Proteomes" id="UP000215450"/>
    </source>
</evidence>
<dbReference type="EMBL" id="FXUV01000055">
    <property type="protein sequence ID" value="SMQ13304.1"/>
    <property type="molecule type" value="Genomic_DNA"/>
</dbReference>
<feature type="compositionally biased region" description="Low complexity" evidence="1">
    <location>
        <begin position="94"/>
        <end position="104"/>
    </location>
</feature>
<feature type="region of interest" description="Disordered" evidence="1">
    <location>
        <begin position="86"/>
        <end position="119"/>
    </location>
</feature>
<dbReference type="STRING" id="1522312.GCA_900177895_00761"/>
<name>A0A238HIK2_9NEIS</name>
<keyword evidence="4" id="KW-1185">Reference proteome</keyword>
<gene>
    <name evidence="2" type="ORF">KEBURONENSIS_01970</name>
    <name evidence="3" type="ORF">KEBURONENSIS_01978</name>
</gene>
<dbReference type="EMBL" id="FXUV02000059">
    <property type="protein sequence ID" value="SNB81900.1"/>
    <property type="molecule type" value="Genomic_DNA"/>
</dbReference>
<accession>A0A238HIK2</accession>
<reference evidence="3 4" key="2">
    <citation type="submission" date="2017-06" db="EMBL/GenBank/DDBJ databases">
        <authorList>
            <person name="Kim H.J."/>
            <person name="Triplett B.A."/>
        </authorList>
    </citation>
    <scope>NUCLEOTIDE SEQUENCE [LARGE SCALE GENOMIC DNA]</scope>
    <source>
        <strain evidence="3">Kingella_eburonensis</strain>
    </source>
</reference>
<evidence type="ECO:0000256" key="1">
    <source>
        <dbReference type="SAM" id="MobiDB-lite"/>
    </source>
</evidence>
<evidence type="ECO:0000313" key="3">
    <source>
        <dbReference type="EMBL" id="SNB81900.1"/>
    </source>
</evidence>